<comment type="subcellular location">
    <subcellularLocation>
        <location evidence="1">Membrane</location>
        <topology evidence="1">Multi-pass membrane protein</topology>
    </subcellularLocation>
</comment>
<keyword evidence="8" id="KW-0808">Transferase</keyword>
<sequence>MKTGFDWLYLVGLMSLIWYLLIILVGCVGYAQIRRKYTQRPQKSYIASSPKEAPHVTVIRPVKGLDPKLYDCLAATFYQDYPGDKLTVYLCVSAESDPAYPILQKVLIDFPHADARIYIEEKDPSLHNGDGNAGNLGPNPKIRNMSRAYREAKGDIVWIIDCNVWVGKGACGRMVDKLSGFGPAAQGRYKFVHHLPIVVDISVGCMPNRDSQVSLSLNALYDDNTEIGKDEHRRNSYGSLYTAFGSRLEELFFSSAHAKMYTAINTLSSVPCVAGKSNMFRRSHLHHLTQLSPSNPYPRNPGIEYFFDSICEDISIAYHLCGNKIHEEEHGEVWKRQAMVYGDLAIQPVYGMRVQKYLSRRVRWQRARKFTALLATLVEPGTESIVCSLMGVFGVTSTIIPYLLERNVMWAAHFTSWAAFGAMFLLSIAWWAIIDWNLYTTLHSTKTLEVDENTPLFIQGRVERSIITHSFPQWLGAWLGRECLAFPIWMWAFYGGSTVVWRGRTFKVGFDARAREVIPGANLKNS</sequence>
<evidence type="ECO:0000256" key="15">
    <source>
        <dbReference type="SAM" id="Phobius"/>
    </source>
</evidence>
<dbReference type="InterPro" id="IPR029044">
    <property type="entry name" value="Nucleotide-diphossugar_trans"/>
</dbReference>
<feature type="transmembrane region" description="Helical" evidence="15">
    <location>
        <begin position="6"/>
        <end position="31"/>
    </location>
</feature>
<dbReference type="InterPro" id="IPR025993">
    <property type="entry name" value="Ceramide_glucosylTrfase"/>
</dbReference>
<evidence type="ECO:0000313" key="17">
    <source>
        <dbReference type="Proteomes" id="UP001610446"/>
    </source>
</evidence>
<evidence type="ECO:0000256" key="1">
    <source>
        <dbReference type="ARBA" id="ARBA00004141"/>
    </source>
</evidence>
<evidence type="ECO:0000256" key="7">
    <source>
        <dbReference type="ARBA" id="ARBA00022676"/>
    </source>
</evidence>
<evidence type="ECO:0000313" key="16">
    <source>
        <dbReference type="EMBL" id="KAL2836425.1"/>
    </source>
</evidence>
<keyword evidence="7" id="KW-0328">Glycosyltransferase</keyword>
<evidence type="ECO:0000256" key="11">
    <source>
        <dbReference type="ARBA" id="ARBA00023136"/>
    </source>
</evidence>
<evidence type="ECO:0000256" key="5">
    <source>
        <dbReference type="ARBA" id="ARBA00012699"/>
    </source>
</evidence>
<name>A0ABR4J8P0_9EURO</name>
<feature type="transmembrane region" description="Helical" evidence="15">
    <location>
        <begin position="410"/>
        <end position="433"/>
    </location>
</feature>
<keyword evidence="17" id="KW-1185">Reference proteome</keyword>
<dbReference type="PANTHER" id="PTHR12726">
    <property type="entry name" value="CERAMIDE GLUCOSYLTRANSFERASE"/>
    <property type="match status" value="1"/>
</dbReference>
<comment type="pathway">
    <text evidence="3">Sphingolipid metabolism.</text>
</comment>
<dbReference type="EMBL" id="JBFXLU010000179">
    <property type="protein sequence ID" value="KAL2836425.1"/>
    <property type="molecule type" value="Genomic_DNA"/>
</dbReference>
<dbReference type="Proteomes" id="UP001610446">
    <property type="component" value="Unassembled WGS sequence"/>
</dbReference>
<gene>
    <name evidence="16" type="ORF">BJY01DRAFT_238294</name>
</gene>
<dbReference type="PROSITE" id="PS51257">
    <property type="entry name" value="PROKAR_LIPOPROTEIN"/>
    <property type="match status" value="1"/>
</dbReference>
<comment type="similarity">
    <text evidence="4">Belongs to the glycosyltransferase 2 family.</text>
</comment>
<keyword evidence="9 15" id="KW-0812">Transmembrane</keyword>
<keyword evidence="11 15" id="KW-0472">Membrane</keyword>
<protein>
    <recommendedName>
        <fullName evidence="6">Ceramide glucosyltransferase</fullName>
        <ecNumber evidence="5">2.4.1.80</ecNumber>
    </recommendedName>
    <alternativeName>
        <fullName evidence="13">Glucosylceramide synthase</fullName>
    </alternativeName>
    <alternativeName>
        <fullName evidence="14">UDP-glucose ceramide glucosyltransferase</fullName>
    </alternativeName>
    <alternativeName>
        <fullName evidence="12">UDP-glucose:N-acylsphingosine D-glucosyltransferase</fullName>
    </alternativeName>
</protein>
<evidence type="ECO:0000256" key="8">
    <source>
        <dbReference type="ARBA" id="ARBA00022679"/>
    </source>
</evidence>
<dbReference type="Gene3D" id="3.90.550.10">
    <property type="entry name" value="Spore Coat Polysaccharide Biosynthesis Protein SpsA, Chain A"/>
    <property type="match status" value="1"/>
</dbReference>
<evidence type="ECO:0000256" key="10">
    <source>
        <dbReference type="ARBA" id="ARBA00022989"/>
    </source>
</evidence>
<evidence type="ECO:0000256" key="2">
    <source>
        <dbReference type="ARBA" id="ARBA00004760"/>
    </source>
</evidence>
<dbReference type="PANTHER" id="PTHR12726:SF0">
    <property type="entry name" value="CERAMIDE GLUCOSYLTRANSFERASE"/>
    <property type="match status" value="1"/>
</dbReference>
<evidence type="ECO:0000256" key="12">
    <source>
        <dbReference type="ARBA" id="ARBA00031017"/>
    </source>
</evidence>
<comment type="pathway">
    <text evidence="2">Lipid metabolism; sphingolipid metabolism.</text>
</comment>
<keyword evidence="10 15" id="KW-1133">Transmembrane helix</keyword>
<dbReference type="EC" id="2.4.1.80" evidence="5"/>
<evidence type="ECO:0000256" key="13">
    <source>
        <dbReference type="ARBA" id="ARBA00031543"/>
    </source>
</evidence>
<organism evidence="16 17">
    <name type="scientific">Aspergillus pseudoustus</name>
    <dbReference type="NCBI Taxonomy" id="1810923"/>
    <lineage>
        <taxon>Eukaryota</taxon>
        <taxon>Fungi</taxon>
        <taxon>Dikarya</taxon>
        <taxon>Ascomycota</taxon>
        <taxon>Pezizomycotina</taxon>
        <taxon>Eurotiomycetes</taxon>
        <taxon>Eurotiomycetidae</taxon>
        <taxon>Eurotiales</taxon>
        <taxon>Aspergillaceae</taxon>
        <taxon>Aspergillus</taxon>
        <taxon>Aspergillus subgen. Nidulantes</taxon>
    </lineage>
</organism>
<evidence type="ECO:0000256" key="3">
    <source>
        <dbReference type="ARBA" id="ARBA00004991"/>
    </source>
</evidence>
<evidence type="ECO:0000256" key="4">
    <source>
        <dbReference type="ARBA" id="ARBA00006739"/>
    </source>
</evidence>
<reference evidence="16 17" key="1">
    <citation type="submission" date="2024-07" db="EMBL/GenBank/DDBJ databases">
        <title>Section-level genome sequencing and comparative genomics of Aspergillus sections Usti and Cavernicolus.</title>
        <authorList>
            <consortium name="Lawrence Berkeley National Laboratory"/>
            <person name="Nybo J.L."/>
            <person name="Vesth T.C."/>
            <person name="Theobald S."/>
            <person name="Frisvad J.C."/>
            <person name="Larsen T.O."/>
            <person name="Kjaerboelling I."/>
            <person name="Rothschild-Mancinelli K."/>
            <person name="Lyhne E.K."/>
            <person name="Kogle M.E."/>
            <person name="Barry K."/>
            <person name="Clum A."/>
            <person name="Na H."/>
            <person name="Ledsgaard L."/>
            <person name="Lin J."/>
            <person name="Lipzen A."/>
            <person name="Kuo A."/>
            <person name="Riley R."/>
            <person name="Mondo S."/>
            <person name="Labutti K."/>
            <person name="Haridas S."/>
            <person name="Pangalinan J."/>
            <person name="Salamov A.A."/>
            <person name="Simmons B.A."/>
            <person name="Magnuson J.K."/>
            <person name="Chen J."/>
            <person name="Drula E."/>
            <person name="Henrissat B."/>
            <person name="Wiebenga A."/>
            <person name="Lubbers R.J."/>
            <person name="Gomes A.C."/>
            <person name="Makela M.R."/>
            <person name="Stajich J."/>
            <person name="Grigoriev I.V."/>
            <person name="Mortensen U.H."/>
            <person name="De Vries R.P."/>
            <person name="Baker S.E."/>
            <person name="Andersen M.R."/>
        </authorList>
    </citation>
    <scope>NUCLEOTIDE SEQUENCE [LARGE SCALE GENOMIC DNA]</scope>
    <source>
        <strain evidence="16 17">CBS 123904</strain>
    </source>
</reference>
<dbReference type="SUPFAM" id="SSF53448">
    <property type="entry name" value="Nucleotide-diphospho-sugar transferases"/>
    <property type="match status" value="1"/>
</dbReference>
<evidence type="ECO:0000256" key="9">
    <source>
        <dbReference type="ARBA" id="ARBA00022692"/>
    </source>
</evidence>
<accession>A0ABR4J8P0</accession>
<proteinExistence type="inferred from homology"/>
<evidence type="ECO:0000256" key="14">
    <source>
        <dbReference type="ARBA" id="ARBA00032575"/>
    </source>
</evidence>
<dbReference type="Pfam" id="PF13506">
    <property type="entry name" value="Glyco_transf_21"/>
    <property type="match status" value="1"/>
</dbReference>
<comment type="caution">
    <text evidence="16">The sequence shown here is derived from an EMBL/GenBank/DDBJ whole genome shotgun (WGS) entry which is preliminary data.</text>
</comment>
<evidence type="ECO:0000256" key="6">
    <source>
        <dbReference type="ARBA" id="ARBA00019988"/>
    </source>
</evidence>